<comment type="caution">
    <text evidence="1">The sequence shown here is derived from an EMBL/GenBank/DDBJ whole genome shotgun (WGS) entry which is preliminary data.</text>
</comment>
<feature type="non-terminal residue" evidence="1">
    <location>
        <position position="1"/>
    </location>
</feature>
<proteinExistence type="predicted"/>
<sequence>MVAAFPLHLPVFITQQPLLSVERYRAAQPSTQHLERVLRSAELLFTASDDDEMVHVWLPLGRRIDTRDYPVLPSHPASARIINVLGFSTRTSARRKQQQTTCIIKAVKDRSQHQGQRELDAVFQDGDGGVRLDEAGSPLCLIGREVESYECF</sequence>
<keyword evidence="2" id="KW-1185">Reference proteome</keyword>
<dbReference type="EMBL" id="CAIJEN010000001">
    <property type="protein sequence ID" value="CAD0082712.1"/>
    <property type="molecule type" value="Genomic_DNA"/>
</dbReference>
<accession>A0A9N8P5J3</accession>
<evidence type="ECO:0000313" key="2">
    <source>
        <dbReference type="Proteomes" id="UP000716446"/>
    </source>
</evidence>
<gene>
    <name evidence="1" type="ORF">AWRI4619_LOCUS1279</name>
</gene>
<evidence type="ECO:0000313" key="1">
    <source>
        <dbReference type="EMBL" id="CAD0082712.1"/>
    </source>
</evidence>
<dbReference type="Proteomes" id="UP000716446">
    <property type="component" value="Unassembled WGS sequence"/>
</dbReference>
<reference evidence="1" key="1">
    <citation type="submission" date="2020-06" db="EMBL/GenBank/DDBJ databases">
        <authorList>
            <person name="Onetto C."/>
        </authorList>
    </citation>
    <scope>NUCLEOTIDE SEQUENCE</scope>
</reference>
<dbReference type="AlphaFoldDB" id="A0A9N8P5J3"/>
<organism evidence="1 2">
    <name type="scientific">Aureobasidium vineae</name>
    <dbReference type="NCBI Taxonomy" id="2773715"/>
    <lineage>
        <taxon>Eukaryota</taxon>
        <taxon>Fungi</taxon>
        <taxon>Dikarya</taxon>
        <taxon>Ascomycota</taxon>
        <taxon>Pezizomycotina</taxon>
        <taxon>Dothideomycetes</taxon>
        <taxon>Dothideomycetidae</taxon>
        <taxon>Dothideales</taxon>
        <taxon>Saccotheciaceae</taxon>
        <taxon>Aureobasidium</taxon>
    </lineage>
</organism>
<name>A0A9N8P5J3_9PEZI</name>
<protein>
    <submittedName>
        <fullName evidence="1">Uncharacterized protein</fullName>
    </submittedName>
</protein>